<feature type="domain" description="Nicotinate/nicotinamide phosphoribosyltransferase" evidence="9">
    <location>
        <begin position="190"/>
        <end position="444"/>
    </location>
</feature>
<dbReference type="AlphaFoldDB" id="A0A0F9QPR1"/>
<evidence type="ECO:0000256" key="3">
    <source>
        <dbReference type="ARBA" id="ARBA00022676"/>
    </source>
</evidence>
<dbReference type="EC" id="2.4.2.12" evidence="6"/>
<comment type="caution">
    <text evidence="11">The sequence shown here is derived from an EMBL/GenBank/DDBJ whole genome shotgun (WGS) entry which is preliminary data.</text>
</comment>
<comment type="catalytic activity">
    <reaction evidence="8">
        <text>beta-nicotinamide D-ribonucleotide + diphosphate = 5-phospho-alpha-D-ribose 1-diphosphate + nicotinamide + H(+)</text>
        <dbReference type="Rhea" id="RHEA:16149"/>
        <dbReference type="ChEBI" id="CHEBI:14649"/>
        <dbReference type="ChEBI" id="CHEBI:15378"/>
        <dbReference type="ChEBI" id="CHEBI:17154"/>
        <dbReference type="ChEBI" id="CHEBI:33019"/>
        <dbReference type="ChEBI" id="CHEBI:58017"/>
        <dbReference type="EC" id="2.4.2.12"/>
    </reaction>
    <physiologicalReaction direction="right-to-left" evidence="8">
        <dbReference type="Rhea" id="RHEA:16151"/>
    </physiologicalReaction>
</comment>
<dbReference type="GO" id="GO:0009435">
    <property type="term" value="P:NAD+ biosynthetic process"/>
    <property type="evidence" value="ECO:0007669"/>
    <property type="project" value="InterPro"/>
</dbReference>
<comment type="similarity">
    <text evidence="1">Belongs to the NAPRTase family.</text>
</comment>
<evidence type="ECO:0000313" key="11">
    <source>
        <dbReference type="EMBL" id="KKN44414.1"/>
    </source>
</evidence>
<dbReference type="PIRSF" id="PIRSF005943">
    <property type="entry name" value="NMPRT"/>
    <property type="match status" value="1"/>
</dbReference>
<sequence length="502" mass="56022">MAFRYNPETALDGYKVDHRRQYPDGTNSVYSNWTPRGSRIPNQNEVVFFSLQYFLQRFMMEDFNEYFFDVPRDRILARFERRIKGYLGPGPAERVGVQHIADLHDLGYVPLQFSGLEEGTLTPLRVPQFVVENTRQKDKEFFWVTNAYETLASSSIWQPCTSATSAYRFRKLLNRYGAFTGAVPEGIGYQGHDFSFRGLPGIEAAAASGAAHLLSFVGTDTLPALDWIEQYYWGDESDDYVIGQSVAATEHSVMCAGLQDDEFGTINRLLDLYPTGILSIVSDTWDLWHVITNILPKLKDKIMARDGTLVIRPDSGVPVDILCGDPAAVHGTPASKGVVPLLWEIFGGTTNEGGYKVLDSHIGSIYGDAITYDRGEEIMQRLAGLGFVSSSTVFGVGSFTYQYVTRDTYGNAMKATHAVVNGEGRNLKKTPITDDGLKFSATGRLAVKQWDDGELTVIEEATPEQEAASLLVPRWKDGEFLNRTSISRVREHLWSGQYETSV</sequence>
<dbReference type="NCBIfam" id="NF006629">
    <property type="entry name" value="PRK09198.1"/>
    <property type="match status" value="1"/>
</dbReference>
<evidence type="ECO:0000259" key="9">
    <source>
        <dbReference type="Pfam" id="PF04095"/>
    </source>
</evidence>
<evidence type="ECO:0000256" key="5">
    <source>
        <dbReference type="ARBA" id="ARBA00035007"/>
    </source>
</evidence>
<evidence type="ECO:0000256" key="6">
    <source>
        <dbReference type="ARBA" id="ARBA00035024"/>
    </source>
</evidence>
<dbReference type="InterPro" id="IPR041529">
    <property type="entry name" value="DUF5598"/>
</dbReference>
<dbReference type="Pfam" id="PF04095">
    <property type="entry name" value="NAPRTase"/>
    <property type="match status" value="1"/>
</dbReference>
<dbReference type="PANTHER" id="PTHR43816">
    <property type="entry name" value="NICOTINAMIDE PHOSPHORIBOSYLTRANSFERASE"/>
    <property type="match status" value="1"/>
</dbReference>
<dbReference type="EMBL" id="LAZR01001453">
    <property type="protein sequence ID" value="KKN44414.1"/>
    <property type="molecule type" value="Genomic_DNA"/>
</dbReference>
<proteinExistence type="inferred from homology"/>
<name>A0A0F9QPR1_9ZZZZ</name>
<evidence type="ECO:0000256" key="8">
    <source>
        <dbReference type="ARBA" id="ARBA00047835"/>
    </source>
</evidence>
<keyword evidence="4" id="KW-0808">Transferase</keyword>
<dbReference type="GO" id="GO:0047280">
    <property type="term" value="F:nicotinamide phosphoribosyltransferase activity"/>
    <property type="evidence" value="ECO:0007669"/>
    <property type="project" value="UniProtKB-EC"/>
</dbReference>
<comment type="pathway">
    <text evidence="5">Cofactor biosynthesis; NAD(+) biosynthesis; nicotinamide D-ribonucleotide from 5-phospho-alpha-D-ribose 1-diphosphate and nicotinamide: step 1/1.</text>
</comment>
<protein>
    <recommendedName>
        <fullName evidence="7">Nicotinamide phosphoribosyltransferase</fullName>
        <ecNumber evidence="6">2.4.2.12</ecNumber>
    </recommendedName>
</protein>
<reference evidence="11" key="1">
    <citation type="journal article" date="2015" name="Nature">
        <title>Complex archaea that bridge the gap between prokaryotes and eukaryotes.</title>
        <authorList>
            <person name="Spang A."/>
            <person name="Saw J.H."/>
            <person name="Jorgensen S.L."/>
            <person name="Zaremba-Niedzwiedzka K."/>
            <person name="Martijn J."/>
            <person name="Lind A.E."/>
            <person name="van Eijk R."/>
            <person name="Schleper C."/>
            <person name="Guy L."/>
            <person name="Ettema T.J."/>
        </authorList>
    </citation>
    <scope>NUCLEOTIDE SEQUENCE</scope>
</reference>
<dbReference type="Pfam" id="PF18127">
    <property type="entry name" value="NAMPT_N"/>
    <property type="match status" value="1"/>
</dbReference>
<keyword evidence="2" id="KW-0662">Pyridine nucleotide biosynthesis</keyword>
<accession>A0A0F9QPR1</accession>
<evidence type="ECO:0000256" key="1">
    <source>
        <dbReference type="ARBA" id="ARBA00010897"/>
    </source>
</evidence>
<keyword evidence="3" id="KW-0328">Glycosyltransferase</keyword>
<dbReference type="Gene3D" id="3.20.20.70">
    <property type="entry name" value="Aldolase class I"/>
    <property type="match status" value="1"/>
</dbReference>
<evidence type="ECO:0000256" key="4">
    <source>
        <dbReference type="ARBA" id="ARBA00022679"/>
    </source>
</evidence>
<evidence type="ECO:0000256" key="7">
    <source>
        <dbReference type="ARBA" id="ARBA00035036"/>
    </source>
</evidence>
<dbReference type="SUPFAM" id="SSF51690">
    <property type="entry name" value="Nicotinate/Quinolinate PRTase C-terminal domain-like"/>
    <property type="match status" value="1"/>
</dbReference>
<evidence type="ECO:0000256" key="2">
    <source>
        <dbReference type="ARBA" id="ARBA00022642"/>
    </source>
</evidence>
<dbReference type="PANTHER" id="PTHR43816:SF1">
    <property type="entry name" value="NICOTINAMIDE PHOSPHORIBOSYLTRANSFERASE"/>
    <property type="match status" value="1"/>
</dbReference>
<gene>
    <name evidence="11" type="ORF">LCGC14_0693280</name>
</gene>
<dbReference type="InterPro" id="IPR013785">
    <property type="entry name" value="Aldolase_TIM"/>
</dbReference>
<dbReference type="InterPro" id="IPR016471">
    <property type="entry name" value="Nicotinamide_PRibTrfase"/>
</dbReference>
<evidence type="ECO:0000259" key="10">
    <source>
        <dbReference type="Pfam" id="PF18127"/>
    </source>
</evidence>
<organism evidence="11">
    <name type="scientific">marine sediment metagenome</name>
    <dbReference type="NCBI Taxonomy" id="412755"/>
    <lineage>
        <taxon>unclassified sequences</taxon>
        <taxon>metagenomes</taxon>
        <taxon>ecological metagenomes</taxon>
    </lineage>
</organism>
<feature type="domain" description="Nicotinamide phosphoribosyltransferase N-terminal" evidence="10">
    <location>
        <begin position="11"/>
        <end position="59"/>
    </location>
</feature>
<dbReference type="InterPro" id="IPR041525">
    <property type="entry name" value="N/Namide_PRibTrfase"/>
</dbReference>
<dbReference type="InterPro" id="IPR036068">
    <property type="entry name" value="Nicotinate_pribotase-like_C"/>
</dbReference>